<gene>
    <name evidence="2" type="ORF">E2C01_052272</name>
</gene>
<dbReference type="OrthoDB" id="10028556at2759"/>
<dbReference type="EMBL" id="VSRR010015524">
    <property type="protein sequence ID" value="MPC58276.1"/>
    <property type="molecule type" value="Genomic_DNA"/>
</dbReference>
<evidence type="ECO:0000313" key="3">
    <source>
        <dbReference type="Proteomes" id="UP000324222"/>
    </source>
</evidence>
<feature type="region of interest" description="Disordered" evidence="1">
    <location>
        <begin position="21"/>
        <end position="105"/>
    </location>
</feature>
<dbReference type="AlphaFoldDB" id="A0A5B7GL26"/>
<name>A0A5B7GL26_PORTR</name>
<feature type="compositionally biased region" description="Gly residues" evidence="1">
    <location>
        <begin position="129"/>
        <end position="148"/>
    </location>
</feature>
<feature type="compositionally biased region" description="Low complexity" evidence="1">
    <location>
        <begin position="149"/>
        <end position="167"/>
    </location>
</feature>
<keyword evidence="3" id="KW-1185">Reference proteome</keyword>
<dbReference type="Proteomes" id="UP000324222">
    <property type="component" value="Unassembled WGS sequence"/>
</dbReference>
<feature type="compositionally biased region" description="Pro residues" evidence="1">
    <location>
        <begin position="31"/>
        <end position="42"/>
    </location>
</feature>
<accession>A0A5B7GL26</accession>
<protein>
    <submittedName>
        <fullName evidence="2">Uncharacterized protein</fullName>
    </submittedName>
</protein>
<feature type="region of interest" description="Disordered" evidence="1">
    <location>
        <begin position="129"/>
        <end position="168"/>
    </location>
</feature>
<comment type="caution">
    <text evidence="2">The sequence shown here is derived from an EMBL/GenBank/DDBJ whole genome shotgun (WGS) entry which is preliminary data.</text>
</comment>
<feature type="compositionally biased region" description="Low complexity" evidence="1">
    <location>
        <begin position="81"/>
        <end position="101"/>
    </location>
</feature>
<proteinExistence type="predicted"/>
<reference evidence="2 3" key="1">
    <citation type="submission" date="2019-05" db="EMBL/GenBank/DDBJ databases">
        <title>Another draft genome of Portunus trituberculatus and its Hox gene families provides insights of decapod evolution.</title>
        <authorList>
            <person name="Jeong J.-H."/>
            <person name="Song I."/>
            <person name="Kim S."/>
            <person name="Choi T."/>
            <person name="Kim D."/>
            <person name="Ryu S."/>
            <person name="Kim W."/>
        </authorList>
    </citation>
    <scope>NUCLEOTIDE SEQUENCE [LARGE SCALE GENOMIC DNA]</scope>
    <source>
        <tissue evidence="2">Muscle</tissue>
    </source>
</reference>
<evidence type="ECO:0000313" key="2">
    <source>
        <dbReference type="EMBL" id="MPC58276.1"/>
    </source>
</evidence>
<evidence type="ECO:0000256" key="1">
    <source>
        <dbReference type="SAM" id="MobiDB-lite"/>
    </source>
</evidence>
<organism evidence="2 3">
    <name type="scientific">Portunus trituberculatus</name>
    <name type="common">Swimming crab</name>
    <name type="synonym">Neptunus trituberculatus</name>
    <dbReference type="NCBI Taxonomy" id="210409"/>
    <lineage>
        <taxon>Eukaryota</taxon>
        <taxon>Metazoa</taxon>
        <taxon>Ecdysozoa</taxon>
        <taxon>Arthropoda</taxon>
        <taxon>Crustacea</taxon>
        <taxon>Multicrustacea</taxon>
        <taxon>Malacostraca</taxon>
        <taxon>Eumalacostraca</taxon>
        <taxon>Eucarida</taxon>
        <taxon>Decapoda</taxon>
        <taxon>Pleocyemata</taxon>
        <taxon>Brachyura</taxon>
        <taxon>Eubrachyura</taxon>
        <taxon>Portunoidea</taxon>
        <taxon>Portunidae</taxon>
        <taxon>Portuninae</taxon>
        <taxon>Portunus</taxon>
    </lineage>
</organism>
<sequence length="180" mass="17588">MFQIPLMPNLPPSVAAGFPALTGRGLMGTPTPTPTPTRPSPPMITASIHPNHNSSPGITKDSMPNMNSNSVGGVRDVSGVPSTHSLPLTTASTTPALPTSTIAGCTSNARDGPLGLGAAGMGGPMPGMGGAPIGGMGAGTGGGIGGSRGPSPHHTSPTHPGIIPPTSVGLQPVLSFPCRL</sequence>
<feature type="compositionally biased region" description="Polar residues" evidence="1">
    <location>
        <begin position="48"/>
        <end position="71"/>
    </location>
</feature>